<dbReference type="Pfam" id="PF06859">
    <property type="entry name" value="Bin3"/>
    <property type="match status" value="1"/>
</dbReference>
<evidence type="ECO:0000313" key="10">
    <source>
        <dbReference type="Proteomes" id="UP000246740"/>
    </source>
</evidence>
<feature type="domain" description="Bin3-type SAM" evidence="8">
    <location>
        <begin position="83"/>
        <end position="377"/>
    </location>
</feature>
<protein>
    <recommendedName>
        <fullName evidence="6">RNA methyltransferase</fullName>
        <ecNumber evidence="6">2.1.1.-</ecNumber>
    </recommendedName>
</protein>
<gene>
    <name evidence="9" type="ORF">BCV70DRAFT_202980</name>
</gene>
<dbReference type="InParanoid" id="A0A317XHP3"/>
<dbReference type="CDD" id="cd02440">
    <property type="entry name" value="AdoMet_MTases"/>
    <property type="match status" value="1"/>
</dbReference>
<feature type="region of interest" description="Disordered" evidence="7">
    <location>
        <begin position="198"/>
        <end position="217"/>
    </location>
</feature>
<evidence type="ECO:0000256" key="6">
    <source>
        <dbReference type="RuleBase" id="RU367087"/>
    </source>
</evidence>
<keyword evidence="10" id="KW-1185">Reference proteome</keyword>
<dbReference type="PROSITE" id="PS51515">
    <property type="entry name" value="BIN3_SAM"/>
    <property type="match status" value="1"/>
</dbReference>
<proteinExistence type="inferred from homology"/>
<dbReference type="GO" id="GO:0040031">
    <property type="term" value="P:snRNA modification"/>
    <property type="evidence" value="ECO:0007669"/>
    <property type="project" value="TreeGrafter"/>
</dbReference>
<dbReference type="EC" id="2.1.1.-" evidence="6"/>
<keyword evidence="2 6" id="KW-0489">Methyltransferase</keyword>
<dbReference type="InterPro" id="IPR039772">
    <property type="entry name" value="Bin3-like"/>
</dbReference>
<dbReference type="STRING" id="1882483.A0A317XHP3"/>
<comment type="similarity">
    <text evidence="1 6">Belongs to the methyltransferase superfamily.</text>
</comment>
<dbReference type="Proteomes" id="UP000246740">
    <property type="component" value="Unassembled WGS sequence"/>
</dbReference>
<dbReference type="Gene3D" id="3.40.50.150">
    <property type="entry name" value="Vaccinia Virus protein VP39"/>
    <property type="match status" value="1"/>
</dbReference>
<dbReference type="GO" id="GO:0008171">
    <property type="term" value="F:O-methyltransferase activity"/>
    <property type="evidence" value="ECO:0007669"/>
    <property type="project" value="UniProtKB-UniRule"/>
</dbReference>
<reference evidence="9 10" key="1">
    <citation type="journal article" date="2018" name="Mol. Biol. Evol.">
        <title>Broad Genomic Sampling Reveals a Smut Pathogenic Ancestry of the Fungal Clade Ustilaginomycotina.</title>
        <authorList>
            <person name="Kijpornyongpan T."/>
            <person name="Mondo S.J."/>
            <person name="Barry K."/>
            <person name="Sandor L."/>
            <person name="Lee J."/>
            <person name="Lipzen A."/>
            <person name="Pangilinan J."/>
            <person name="LaButti K."/>
            <person name="Hainaut M."/>
            <person name="Henrissat B."/>
            <person name="Grigoriev I.V."/>
            <person name="Spatafora J.W."/>
            <person name="Aime M.C."/>
        </authorList>
    </citation>
    <scope>NUCLEOTIDE SEQUENCE [LARGE SCALE GENOMIC DNA]</scope>
    <source>
        <strain evidence="9 10">MCA 3645</strain>
    </source>
</reference>
<dbReference type="GO" id="GO:0017069">
    <property type="term" value="F:snRNA binding"/>
    <property type="evidence" value="ECO:0007669"/>
    <property type="project" value="TreeGrafter"/>
</dbReference>
<dbReference type="InterPro" id="IPR010675">
    <property type="entry name" value="Bin3_C"/>
</dbReference>
<dbReference type="SUPFAM" id="SSF53335">
    <property type="entry name" value="S-adenosyl-L-methionine-dependent methyltransferases"/>
    <property type="match status" value="1"/>
</dbReference>
<dbReference type="AlphaFoldDB" id="A0A317XHP3"/>
<dbReference type="PANTHER" id="PTHR12315:SF0">
    <property type="entry name" value="7SK SNRNA METHYLPHOSPHATE CAPPING ENZYME"/>
    <property type="match status" value="1"/>
</dbReference>
<dbReference type="PANTHER" id="PTHR12315">
    <property type="entry name" value="BICOID-INTERACTING PROTEIN RELATED"/>
    <property type="match status" value="1"/>
</dbReference>
<dbReference type="InterPro" id="IPR024160">
    <property type="entry name" value="BIN3_SAM-bd_dom"/>
</dbReference>
<name>A0A317XHP3_9BASI</name>
<evidence type="ECO:0000256" key="1">
    <source>
        <dbReference type="ARBA" id="ARBA00008361"/>
    </source>
</evidence>
<keyword evidence="3 6" id="KW-0808">Transferase</keyword>
<accession>A0A317XHP3</accession>
<sequence length="410" mass="44813">MSIAAGSHADPTIRVSIRAFSKDRHGAMSAAVHATATKPIFGNFRRYYHIRNPASAPVSTNDTESIHPALSVDSRVASILAFLRRAGSSDEVDFVPIRDVLDIGCNSGKVTIQLAQTLPCVARAAAPLNITGVDIDPFLVAEAKENAATARSLYWRARDHGRVTENPVTSAALPSSAHLPTDAVSFPSVFPALFGKIQQPGRARPDARPSKRAKHASDLPFDVTSQLQPPQLEFLAAEWVTLGKADLYLNAAYEPLDQAALKQRDGKGYDMVLALSLTKWIHIHHGDAGLLRFFARISRCLRPGGILILERQEWKSYDAARGMSKEMRAKVKALRVRPEGDFDWMLESIGLSFVEKIGVGIGTGFKRPLEVFKKPALAASPDKLVFVQTCLSVTSESYSPFLLPWVTRPP</sequence>
<dbReference type="FunCoup" id="A0A317XHP3">
    <property type="interactions" value="15"/>
</dbReference>
<dbReference type="OrthoDB" id="540004at2759"/>
<evidence type="ECO:0000313" key="9">
    <source>
        <dbReference type="EMBL" id="PWY97327.1"/>
    </source>
</evidence>
<evidence type="ECO:0000259" key="8">
    <source>
        <dbReference type="PROSITE" id="PS51515"/>
    </source>
</evidence>
<evidence type="ECO:0000256" key="7">
    <source>
        <dbReference type="SAM" id="MobiDB-lite"/>
    </source>
</evidence>
<evidence type="ECO:0000256" key="3">
    <source>
        <dbReference type="ARBA" id="ARBA00022679"/>
    </source>
</evidence>
<dbReference type="EMBL" id="KZ819211">
    <property type="protein sequence ID" value="PWY97327.1"/>
    <property type="molecule type" value="Genomic_DNA"/>
</dbReference>
<organism evidence="9 10">
    <name type="scientific">Testicularia cyperi</name>
    <dbReference type="NCBI Taxonomy" id="1882483"/>
    <lineage>
        <taxon>Eukaryota</taxon>
        <taxon>Fungi</taxon>
        <taxon>Dikarya</taxon>
        <taxon>Basidiomycota</taxon>
        <taxon>Ustilaginomycotina</taxon>
        <taxon>Ustilaginomycetes</taxon>
        <taxon>Ustilaginales</taxon>
        <taxon>Anthracoideaceae</taxon>
        <taxon>Testicularia</taxon>
    </lineage>
</organism>
<dbReference type="GO" id="GO:0008173">
    <property type="term" value="F:RNA methyltransferase activity"/>
    <property type="evidence" value="ECO:0007669"/>
    <property type="project" value="UniProtKB-UniRule"/>
</dbReference>
<dbReference type="GO" id="GO:0032259">
    <property type="term" value="P:methylation"/>
    <property type="evidence" value="ECO:0007669"/>
    <property type="project" value="UniProtKB-KW"/>
</dbReference>
<evidence type="ECO:0000256" key="2">
    <source>
        <dbReference type="ARBA" id="ARBA00022603"/>
    </source>
</evidence>
<evidence type="ECO:0000256" key="4">
    <source>
        <dbReference type="ARBA" id="ARBA00022691"/>
    </source>
</evidence>
<keyword evidence="4 5" id="KW-0949">S-adenosyl-L-methionine</keyword>
<dbReference type="InterPro" id="IPR029063">
    <property type="entry name" value="SAM-dependent_MTases_sf"/>
</dbReference>
<evidence type="ECO:0000256" key="5">
    <source>
        <dbReference type="PROSITE-ProRule" id="PRU00848"/>
    </source>
</evidence>